<comment type="caution">
    <text evidence="2">The sequence shown here is derived from an EMBL/GenBank/DDBJ whole genome shotgun (WGS) entry which is preliminary data.</text>
</comment>
<evidence type="ECO:0000313" key="2">
    <source>
        <dbReference type="EMBL" id="PWK86871.1"/>
    </source>
</evidence>
<proteinExistence type="predicted"/>
<evidence type="ECO:0000313" key="3">
    <source>
        <dbReference type="Proteomes" id="UP000246005"/>
    </source>
</evidence>
<evidence type="ECO:0000256" key="1">
    <source>
        <dbReference type="SAM" id="MobiDB-lite"/>
    </source>
</evidence>
<reference evidence="2 3" key="1">
    <citation type="submission" date="2018-05" db="EMBL/GenBank/DDBJ databases">
        <title>Genomic Encyclopedia of Type Strains, Phase IV (KMG-IV): sequencing the most valuable type-strain genomes for metagenomic binning, comparative biology and taxonomic classification.</title>
        <authorList>
            <person name="Goeker M."/>
        </authorList>
    </citation>
    <scope>NUCLEOTIDE SEQUENCE [LARGE SCALE GENOMIC DNA]</scope>
    <source>
        <strain evidence="2 3">DSM 45480</strain>
    </source>
</reference>
<gene>
    <name evidence="2" type="ORF">C8D88_10432</name>
</gene>
<organism evidence="2 3">
    <name type="scientific">Lentzea atacamensis</name>
    <dbReference type="NCBI Taxonomy" id="531938"/>
    <lineage>
        <taxon>Bacteria</taxon>
        <taxon>Bacillati</taxon>
        <taxon>Actinomycetota</taxon>
        <taxon>Actinomycetes</taxon>
        <taxon>Pseudonocardiales</taxon>
        <taxon>Pseudonocardiaceae</taxon>
        <taxon>Lentzea</taxon>
    </lineage>
</organism>
<name>A0A316HZW3_9PSEU</name>
<accession>A0A316HZW3</accession>
<feature type="compositionally biased region" description="Low complexity" evidence="1">
    <location>
        <begin position="1"/>
        <end position="17"/>
    </location>
</feature>
<protein>
    <submittedName>
        <fullName evidence="2">Uncharacterized protein</fullName>
    </submittedName>
</protein>
<dbReference type="AlphaFoldDB" id="A0A316HZW3"/>
<feature type="region of interest" description="Disordered" evidence="1">
    <location>
        <begin position="43"/>
        <end position="74"/>
    </location>
</feature>
<sequence>MGATTGSSASATSAGSSPLVGSSVIAMRNSVRNLSRGSAISVTRSMTASVPCRSHHSSASRDSSRNASLLPKWE</sequence>
<feature type="region of interest" description="Disordered" evidence="1">
    <location>
        <begin position="1"/>
        <end position="20"/>
    </location>
</feature>
<dbReference type="EMBL" id="QGHB01000004">
    <property type="protein sequence ID" value="PWK86871.1"/>
    <property type="molecule type" value="Genomic_DNA"/>
</dbReference>
<dbReference type="Proteomes" id="UP000246005">
    <property type="component" value="Unassembled WGS sequence"/>
</dbReference>